<proteinExistence type="inferred from homology"/>
<dbReference type="CDD" id="cd08420">
    <property type="entry name" value="PBP2_CysL_like"/>
    <property type="match status" value="1"/>
</dbReference>
<dbReference type="AlphaFoldDB" id="A0A972GW75"/>
<dbReference type="PRINTS" id="PR00039">
    <property type="entry name" value="HTHLYSR"/>
</dbReference>
<name>A0A972GW75_9BACL</name>
<accession>A0A972GW75</accession>
<dbReference type="GO" id="GO:0000976">
    <property type="term" value="F:transcription cis-regulatory region binding"/>
    <property type="evidence" value="ECO:0007669"/>
    <property type="project" value="TreeGrafter"/>
</dbReference>
<evidence type="ECO:0000313" key="6">
    <source>
        <dbReference type="EMBL" id="NOU97265.1"/>
    </source>
</evidence>
<organism evidence="6 7">
    <name type="scientific">Paenibacillus foliorum</name>
    <dbReference type="NCBI Taxonomy" id="2654974"/>
    <lineage>
        <taxon>Bacteria</taxon>
        <taxon>Bacillati</taxon>
        <taxon>Bacillota</taxon>
        <taxon>Bacilli</taxon>
        <taxon>Bacillales</taxon>
        <taxon>Paenibacillaceae</taxon>
        <taxon>Paenibacillus</taxon>
    </lineage>
</organism>
<evidence type="ECO:0000256" key="2">
    <source>
        <dbReference type="ARBA" id="ARBA00023015"/>
    </source>
</evidence>
<gene>
    <name evidence="6" type="ORF">GC093_29150</name>
</gene>
<evidence type="ECO:0000313" key="7">
    <source>
        <dbReference type="Proteomes" id="UP000641588"/>
    </source>
</evidence>
<dbReference type="PANTHER" id="PTHR30126">
    <property type="entry name" value="HTH-TYPE TRANSCRIPTIONAL REGULATOR"/>
    <property type="match status" value="1"/>
</dbReference>
<dbReference type="SUPFAM" id="SSF46785">
    <property type="entry name" value="Winged helix' DNA-binding domain"/>
    <property type="match status" value="1"/>
</dbReference>
<dbReference type="PROSITE" id="PS50931">
    <property type="entry name" value="HTH_LYSR"/>
    <property type="match status" value="1"/>
</dbReference>
<dbReference type="Pfam" id="PF00126">
    <property type="entry name" value="HTH_1"/>
    <property type="match status" value="1"/>
</dbReference>
<dbReference type="EMBL" id="WHOD01000109">
    <property type="protein sequence ID" value="NOU97265.1"/>
    <property type="molecule type" value="Genomic_DNA"/>
</dbReference>
<dbReference type="Gene3D" id="1.10.10.10">
    <property type="entry name" value="Winged helix-like DNA-binding domain superfamily/Winged helix DNA-binding domain"/>
    <property type="match status" value="1"/>
</dbReference>
<dbReference type="GO" id="GO:0003700">
    <property type="term" value="F:DNA-binding transcription factor activity"/>
    <property type="evidence" value="ECO:0007669"/>
    <property type="project" value="InterPro"/>
</dbReference>
<evidence type="ECO:0000256" key="3">
    <source>
        <dbReference type="ARBA" id="ARBA00023125"/>
    </source>
</evidence>
<dbReference type="SUPFAM" id="SSF53850">
    <property type="entry name" value="Periplasmic binding protein-like II"/>
    <property type="match status" value="1"/>
</dbReference>
<keyword evidence="4" id="KW-0804">Transcription</keyword>
<evidence type="ECO:0000256" key="1">
    <source>
        <dbReference type="ARBA" id="ARBA00009437"/>
    </source>
</evidence>
<keyword evidence="3" id="KW-0238">DNA-binding</keyword>
<dbReference type="Gene3D" id="3.40.190.290">
    <property type="match status" value="1"/>
</dbReference>
<dbReference type="RefSeq" id="WP_171655507.1">
    <property type="nucleotide sequence ID" value="NZ_WHOD01000109.1"/>
</dbReference>
<dbReference type="Pfam" id="PF03466">
    <property type="entry name" value="LysR_substrate"/>
    <property type="match status" value="1"/>
</dbReference>
<dbReference type="InterPro" id="IPR005119">
    <property type="entry name" value="LysR_subst-bd"/>
</dbReference>
<keyword evidence="2" id="KW-0805">Transcription regulation</keyword>
<evidence type="ECO:0000259" key="5">
    <source>
        <dbReference type="PROSITE" id="PS50931"/>
    </source>
</evidence>
<dbReference type="InterPro" id="IPR036388">
    <property type="entry name" value="WH-like_DNA-bd_sf"/>
</dbReference>
<keyword evidence="7" id="KW-1185">Reference proteome</keyword>
<comment type="similarity">
    <text evidence="1">Belongs to the LysR transcriptional regulatory family.</text>
</comment>
<feature type="domain" description="HTH lysR-type" evidence="5">
    <location>
        <begin position="1"/>
        <end position="58"/>
    </location>
</feature>
<dbReference type="InterPro" id="IPR036390">
    <property type="entry name" value="WH_DNA-bd_sf"/>
</dbReference>
<protein>
    <submittedName>
        <fullName evidence="6">LysR family transcriptional regulator</fullName>
    </submittedName>
</protein>
<sequence length="297" mass="33006">MIVETLKVFVTVTEQSNFSRAAELLNLSQPGVSLHIRNLEQEMGAKLMHRSPKQVKLTEAGAILYNKAKQILSLYDNAKQEIQLLQNAVTGSLKIGASFTIGEYVMPRLLAEFTSLYPQVDIQVNIGNTEEIIQAVRTNELDLGLVEGSVNQIDIEVLPYMKDEMILVAPPDHPLSSLRLVEPEMLQDQVWVLREGGSGTRAFSDAFIHDASLSVKRAYIFNSSQGVKESVAAGLGIAILSRLVVRKELDSGEIRDIPIKETRFTRDFLMIHGKKTAMTMAMNMFVQKLLSQPQPPA</sequence>
<dbReference type="Proteomes" id="UP000641588">
    <property type="component" value="Unassembled WGS sequence"/>
</dbReference>
<dbReference type="PANTHER" id="PTHR30126:SF39">
    <property type="entry name" value="HTH-TYPE TRANSCRIPTIONAL REGULATOR CYSL"/>
    <property type="match status" value="1"/>
</dbReference>
<reference evidence="6" key="1">
    <citation type="submission" date="2019-10" db="EMBL/GenBank/DDBJ databases">
        <title>Description of Paenibacillus glebae sp. nov.</title>
        <authorList>
            <person name="Carlier A."/>
            <person name="Qi S."/>
        </authorList>
    </citation>
    <scope>NUCLEOTIDE SEQUENCE</scope>
    <source>
        <strain evidence="6">LMG 31456</strain>
    </source>
</reference>
<dbReference type="FunFam" id="1.10.10.10:FF:000001">
    <property type="entry name" value="LysR family transcriptional regulator"/>
    <property type="match status" value="1"/>
</dbReference>
<evidence type="ECO:0000256" key="4">
    <source>
        <dbReference type="ARBA" id="ARBA00023163"/>
    </source>
</evidence>
<dbReference type="InterPro" id="IPR000847">
    <property type="entry name" value="LysR_HTH_N"/>
</dbReference>
<comment type="caution">
    <text evidence="6">The sequence shown here is derived from an EMBL/GenBank/DDBJ whole genome shotgun (WGS) entry which is preliminary data.</text>
</comment>